<dbReference type="Proteomes" id="UP000256310">
    <property type="component" value="Unassembled WGS sequence"/>
</dbReference>
<feature type="transmembrane region" description="Helical" evidence="11">
    <location>
        <begin position="6"/>
        <end position="24"/>
    </location>
</feature>
<keyword evidence="5 11" id="KW-0812">Transmembrane</keyword>
<accession>A0A3D9FEU7</accession>
<evidence type="ECO:0000259" key="12">
    <source>
        <dbReference type="SMART" id="SM00228"/>
    </source>
</evidence>
<dbReference type="Pfam" id="PF02163">
    <property type="entry name" value="Peptidase_M50"/>
    <property type="match status" value="1"/>
</dbReference>
<dbReference type="GO" id="GO:0004222">
    <property type="term" value="F:metalloendopeptidase activity"/>
    <property type="evidence" value="ECO:0007669"/>
    <property type="project" value="InterPro"/>
</dbReference>
<evidence type="ECO:0000256" key="10">
    <source>
        <dbReference type="ARBA" id="ARBA00023136"/>
    </source>
</evidence>
<evidence type="ECO:0000256" key="3">
    <source>
        <dbReference type="ARBA" id="ARBA00007931"/>
    </source>
</evidence>
<dbReference type="InterPro" id="IPR008915">
    <property type="entry name" value="Peptidase_M50"/>
</dbReference>
<dbReference type="SUPFAM" id="SSF50156">
    <property type="entry name" value="PDZ domain-like"/>
    <property type="match status" value="1"/>
</dbReference>
<feature type="transmembrane region" description="Helical" evidence="11">
    <location>
        <begin position="290"/>
        <end position="312"/>
    </location>
</feature>
<proteinExistence type="inferred from homology"/>
<evidence type="ECO:0000313" key="14">
    <source>
        <dbReference type="Proteomes" id="UP000256310"/>
    </source>
</evidence>
<feature type="domain" description="PDZ" evidence="12">
    <location>
        <begin position="127"/>
        <end position="198"/>
    </location>
</feature>
<comment type="subcellular location">
    <subcellularLocation>
        <location evidence="2">Membrane</location>
        <topology evidence="2">Multi-pass membrane protein</topology>
    </subcellularLocation>
</comment>
<feature type="transmembrane region" description="Helical" evidence="11">
    <location>
        <begin position="110"/>
        <end position="135"/>
    </location>
</feature>
<evidence type="ECO:0000256" key="7">
    <source>
        <dbReference type="ARBA" id="ARBA00022833"/>
    </source>
</evidence>
<keyword evidence="8 11" id="KW-1133">Transmembrane helix</keyword>
<dbReference type="Gene3D" id="2.30.42.10">
    <property type="match status" value="1"/>
</dbReference>
<evidence type="ECO:0000256" key="2">
    <source>
        <dbReference type="ARBA" id="ARBA00004141"/>
    </source>
</evidence>
<dbReference type="OrthoDB" id="9782003at2"/>
<dbReference type="PANTHER" id="PTHR42837">
    <property type="entry name" value="REGULATOR OF SIGMA-E PROTEASE RSEP"/>
    <property type="match status" value="1"/>
</dbReference>
<keyword evidence="6 11" id="KW-0378">Hydrolase</keyword>
<dbReference type="InterPro" id="IPR004387">
    <property type="entry name" value="Pept_M50_Zn"/>
</dbReference>
<evidence type="ECO:0000256" key="8">
    <source>
        <dbReference type="ARBA" id="ARBA00022989"/>
    </source>
</evidence>
<evidence type="ECO:0000256" key="11">
    <source>
        <dbReference type="RuleBase" id="RU362031"/>
    </source>
</evidence>
<dbReference type="GO" id="GO:0016020">
    <property type="term" value="C:membrane"/>
    <property type="evidence" value="ECO:0007669"/>
    <property type="project" value="UniProtKB-SubCell"/>
</dbReference>
<evidence type="ECO:0000256" key="4">
    <source>
        <dbReference type="ARBA" id="ARBA00022670"/>
    </source>
</evidence>
<dbReference type="SMART" id="SM00228">
    <property type="entry name" value="PDZ"/>
    <property type="match status" value="1"/>
</dbReference>
<keyword evidence="9 11" id="KW-0482">Metalloprotease</keyword>
<dbReference type="InterPro" id="IPR036034">
    <property type="entry name" value="PDZ_sf"/>
</dbReference>
<dbReference type="GO" id="GO:0006508">
    <property type="term" value="P:proteolysis"/>
    <property type="evidence" value="ECO:0007669"/>
    <property type="project" value="UniProtKB-KW"/>
</dbReference>
<dbReference type="CDD" id="cd06163">
    <property type="entry name" value="S2P-M50_PDZ_RseP-like"/>
    <property type="match status" value="1"/>
</dbReference>
<evidence type="ECO:0000313" key="13">
    <source>
        <dbReference type="EMBL" id="RED15596.1"/>
    </source>
</evidence>
<dbReference type="Pfam" id="PF17820">
    <property type="entry name" value="PDZ_6"/>
    <property type="match status" value="1"/>
</dbReference>
<dbReference type="AlphaFoldDB" id="A0A3D9FEU7"/>
<dbReference type="EMBL" id="QRDP01000004">
    <property type="protein sequence ID" value="RED15596.1"/>
    <property type="molecule type" value="Genomic_DNA"/>
</dbReference>
<keyword evidence="14" id="KW-1185">Reference proteome</keyword>
<evidence type="ECO:0000256" key="5">
    <source>
        <dbReference type="ARBA" id="ARBA00022692"/>
    </source>
</evidence>
<organism evidence="13 14">
    <name type="scientific">Parasphingopyxis lamellibrachiae</name>
    <dbReference type="NCBI Taxonomy" id="680125"/>
    <lineage>
        <taxon>Bacteria</taxon>
        <taxon>Pseudomonadati</taxon>
        <taxon>Pseudomonadota</taxon>
        <taxon>Alphaproteobacteria</taxon>
        <taxon>Sphingomonadales</taxon>
        <taxon>Sphingomonadaceae</taxon>
        <taxon>Parasphingopyxis</taxon>
    </lineage>
</organism>
<keyword evidence="11" id="KW-0479">Metal-binding</keyword>
<evidence type="ECO:0000256" key="1">
    <source>
        <dbReference type="ARBA" id="ARBA00001947"/>
    </source>
</evidence>
<reference evidence="13 14" key="1">
    <citation type="submission" date="2018-07" db="EMBL/GenBank/DDBJ databases">
        <title>Genomic Encyclopedia of Type Strains, Phase IV (KMG-IV): sequencing the most valuable type-strain genomes for metagenomic binning, comparative biology and taxonomic classification.</title>
        <authorList>
            <person name="Goeker M."/>
        </authorList>
    </citation>
    <scope>NUCLEOTIDE SEQUENCE [LARGE SCALE GENOMIC DNA]</scope>
    <source>
        <strain evidence="13 14">DSM 26725</strain>
    </source>
</reference>
<name>A0A3D9FEU7_9SPHN</name>
<comment type="caution">
    <text evidence="13">The sequence shown here is derived from an EMBL/GenBank/DDBJ whole genome shotgun (WGS) entry which is preliminary data.</text>
</comment>
<gene>
    <name evidence="13" type="ORF">DFR46_0594</name>
</gene>
<dbReference type="PANTHER" id="PTHR42837:SF2">
    <property type="entry name" value="MEMBRANE METALLOPROTEASE ARASP2, CHLOROPLASTIC-RELATED"/>
    <property type="match status" value="1"/>
</dbReference>
<keyword evidence="4 13" id="KW-0645">Protease</keyword>
<dbReference type="InterPro" id="IPR041489">
    <property type="entry name" value="PDZ_6"/>
</dbReference>
<dbReference type="RefSeq" id="WP_116235100.1">
    <property type="nucleotide sequence ID" value="NZ_QRDP01000004.1"/>
</dbReference>
<comment type="similarity">
    <text evidence="3 11">Belongs to the peptidase M50B family.</text>
</comment>
<keyword evidence="7 11" id="KW-0862">Zinc</keyword>
<sequence>MIESPGILYSIGAFLLVIGPLVFVHEMGHYLVARWFGTKVEKFSIGFGREIAGWTDKRGTRWKIGWMPLGGYVQFAGDLNAASQPDPNAGDASAEERAALFQFKPVGQRFLIILAGPMINFLFAIILFMGIFATYGQAQNAPVVSAIMEGSVADQAGFELGDEISAVDGRAIDRFDELADIVRLRPGQQMQFDILRDGRELSITAVTADVTVEDRFGNEARIGRLGVQSAVLEMETLGALQLPGAALTQTLSSLEMITVGLGQIISGRRSIEELGGPLRIAQFSGQTASLGLYAFLFFMAAISINLGFINLLPIPMLDGGHLVFYAAEAIRRRPIKPEAQEWAFRMGLAVLLSFMLMVTVIDLGSFGLWERLSGLIS</sequence>
<dbReference type="InterPro" id="IPR001478">
    <property type="entry name" value="PDZ"/>
</dbReference>
<dbReference type="CDD" id="cd23081">
    <property type="entry name" value="cpPDZ_EcRseP-like"/>
    <property type="match status" value="1"/>
</dbReference>
<keyword evidence="10 11" id="KW-0472">Membrane</keyword>
<evidence type="ECO:0000256" key="6">
    <source>
        <dbReference type="ARBA" id="ARBA00022801"/>
    </source>
</evidence>
<protein>
    <recommendedName>
        <fullName evidence="11">Zinc metalloprotease</fullName>
        <ecNumber evidence="11">3.4.24.-</ecNumber>
    </recommendedName>
</protein>
<evidence type="ECO:0000256" key="9">
    <source>
        <dbReference type="ARBA" id="ARBA00023049"/>
    </source>
</evidence>
<feature type="transmembrane region" description="Helical" evidence="11">
    <location>
        <begin position="342"/>
        <end position="369"/>
    </location>
</feature>
<comment type="cofactor">
    <cofactor evidence="1 11">
        <name>Zn(2+)</name>
        <dbReference type="ChEBI" id="CHEBI:29105"/>
    </cofactor>
</comment>
<dbReference type="NCBIfam" id="TIGR00054">
    <property type="entry name" value="RIP metalloprotease RseP"/>
    <property type="match status" value="1"/>
</dbReference>
<dbReference type="GO" id="GO:0046872">
    <property type="term" value="F:metal ion binding"/>
    <property type="evidence" value="ECO:0007669"/>
    <property type="project" value="UniProtKB-KW"/>
</dbReference>
<dbReference type="EC" id="3.4.24.-" evidence="11"/>